<dbReference type="PATRIC" id="fig|1307436.3.peg.132"/>
<comment type="caution">
    <text evidence="1">The sequence shown here is derived from an EMBL/GenBank/DDBJ whole genome shotgun (WGS) entry which is preliminary data.</text>
</comment>
<reference evidence="1 2" key="2">
    <citation type="journal article" date="2016" name="Sci. Rep.">
        <title>A novel serine protease, Sep1, from Bacillus firmus DS-1 has nematicidal activity and degrades multiple intestinal-associated nematode proteins.</title>
        <authorList>
            <person name="Geng C."/>
            <person name="Nie X."/>
            <person name="Tang Z."/>
            <person name="Zhang Y."/>
            <person name="Lin J."/>
            <person name="Sun M."/>
            <person name="Peng D."/>
        </authorList>
    </citation>
    <scope>NUCLEOTIDE SEQUENCE [LARGE SCALE GENOMIC DNA]</scope>
    <source>
        <strain evidence="1 2">DS1</strain>
    </source>
</reference>
<organism evidence="1 2">
    <name type="scientific">Cytobacillus firmus DS1</name>
    <dbReference type="NCBI Taxonomy" id="1307436"/>
    <lineage>
        <taxon>Bacteria</taxon>
        <taxon>Bacillati</taxon>
        <taxon>Bacillota</taxon>
        <taxon>Bacilli</taxon>
        <taxon>Bacillales</taxon>
        <taxon>Bacillaceae</taxon>
        <taxon>Cytobacillus</taxon>
    </lineage>
</organism>
<sequence length="45" mass="5064">MSEQIMKINNVDICTESFGNSKDPAILLIIGKMSSLDWRDEGPCY</sequence>
<dbReference type="Proteomes" id="UP000019270">
    <property type="component" value="Unassembled WGS sequence"/>
</dbReference>
<dbReference type="eggNOG" id="COG2021">
    <property type="taxonomic scope" value="Bacteria"/>
</dbReference>
<dbReference type="EMBL" id="APVL01000001">
    <property type="protein sequence ID" value="EWG12874.1"/>
    <property type="molecule type" value="Genomic_DNA"/>
</dbReference>
<dbReference type="AlphaFoldDB" id="W7LL91"/>
<dbReference type="GO" id="GO:0016740">
    <property type="term" value="F:transferase activity"/>
    <property type="evidence" value="ECO:0007669"/>
    <property type="project" value="UniProtKB-KW"/>
</dbReference>
<gene>
    <name evidence="1" type="ORF">PBF_00585</name>
</gene>
<evidence type="ECO:0000313" key="2">
    <source>
        <dbReference type="Proteomes" id="UP000019270"/>
    </source>
</evidence>
<evidence type="ECO:0000313" key="1">
    <source>
        <dbReference type="EMBL" id="EWG12874.1"/>
    </source>
</evidence>
<proteinExistence type="predicted"/>
<protein>
    <submittedName>
        <fullName evidence="1">Streptothricin acetyltransferase Sat-1</fullName>
    </submittedName>
</protein>
<reference evidence="2" key="1">
    <citation type="submission" date="2013-03" db="EMBL/GenBank/DDBJ databases">
        <title>Draft genome sequence of Bacillus firmus DS1.</title>
        <authorList>
            <person name="Peng D."/>
            <person name="Zhu L."/>
            <person name="Sun M."/>
        </authorList>
    </citation>
    <scope>NUCLEOTIDE SEQUENCE [LARGE SCALE GENOMIC DNA]</scope>
    <source>
        <strain evidence="2">DS1</strain>
    </source>
</reference>
<name>W7LL91_CYTFI</name>
<keyword evidence="1" id="KW-0808">Transferase</keyword>
<accession>W7LL91</accession>